<accession>A0ABQ9GYA8</accession>
<evidence type="ECO:0000256" key="2">
    <source>
        <dbReference type="SAM" id="SignalP"/>
    </source>
</evidence>
<comment type="caution">
    <text evidence="3">The sequence shown here is derived from an EMBL/GenBank/DDBJ whole genome shotgun (WGS) entry which is preliminary data.</text>
</comment>
<organism evidence="3 4">
    <name type="scientific">Dryococelus australis</name>
    <dbReference type="NCBI Taxonomy" id="614101"/>
    <lineage>
        <taxon>Eukaryota</taxon>
        <taxon>Metazoa</taxon>
        <taxon>Ecdysozoa</taxon>
        <taxon>Arthropoda</taxon>
        <taxon>Hexapoda</taxon>
        <taxon>Insecta</taxon>
        <taxon>Pterygota</taxon>
        <taxon>Neoptera</taxon>
        <taxon>Polyneoptera</taxon>
        <taxon>Phasmatodea</taxon>
        <taxon>Verophasmatodea</taxon>
        <taxon>Anareolatae</taxon>
        <taxon>Phasmatidae</taxon>
        <taxon>Eurycanthinae</taxon>
        <taxon>Dryococelus</taxon>
    </lineage>
</organism>
<keyword evidence="4" id="KW-1185">Reference proteome</keyword>
<name>A0ABQ9GYA8_9NEOP</name>
<feature type="compositionally biased region" description="Polar residues" evidence="1">
    <location>
        <begin position="335"/>
        <end position="344"/>
    </location>
</feature>
<dbReference type="EMBL" id="JARBHB010000008">
    <property type="protein sequence ID" value="KAJ8877000.1"/>
    <property type="molecule type" value="Genomic_DNA"/>
</dbReference>
<dbReference type="Proteomes" id="UP001159363">
    <property type="component" value="Chromosome 7"/>
</dbReference>
<feature type="chain" id="PRO_5046025800" evidence="2">
    <location>
        <begin position="20"/>
        <end position="368"/>
    </location>
</feature>
<evidence type="ECO:0000256" key="1">
    <source>
        <dbReference type="SAM" id="MobiDB-lite"/>
    </source>
</evidence>
<reference evidence="3 4" key="1">
    <citation type="submission" date="2023-02" db="EMBL/GenBank/DDBJ databases">
        <title>LHISI_Scaffold_Assembly.</title>
        <authorList>
            <person name="Stuart O.P."/>
            <person name="Cleave R."/>
            <person name="Magrath M.J.L."/>
            <person name="Mikheyev A.S."/>
        </authorList>
    </citation>
    <scope>NUCLEOTIDE SEQUENCE [LARGE SCALE GENOMIC DNA]</scope>
    <source>
        <strain evidence="3">Daus_M_001</strain>
        <tissue evidence="3">Leg muscle</tissue>
    </source>
</reference>
<proteinExistence type="predicted"/>
<protein>
    <submittedName>
        <fullName evidence="3">Uncharacterized protein</fullName>
    </submittedName>
</protein>
<feature type="region of interest" description="Disordered" evidence="1">
    <location>
        <begin position="326"/>
        <end position="368"/>
    </location>
</feature>
<evidence type="ECO:0000313" key="3">
    <source>
        <dbReference type="EMBL" id="KAJ8877000.1"/>
    </source>
</evidence>
<evidence type="ECO:0000313" key="4">
    <source>
        <dbReference type="Proteomes" id="UP001159363"/>
    </source>
</evidence>
<feature type="signal peptide" evidence="2">
    <location>
        <begin position="1"/>
        <end position="19"/>
    </location>
</feature>
<sequence length="368" mass="40606">MLDLLEGLCVSVLVGGASSESDSSSGSHQPNKCFKGVSWSGDVGCTRHGELSLGSQLKDALSKQGLECWHPSASCRLEVVVRALPQAAELKEAEPWAGCRREERVFCRLLSPNCSHCTLRTLPLQLAIGIRKSDCSQSKFRSLQHMALGQCAPTCSPELLDECGGGGLDGTLVIVMVIHEVVLLGLVEKMKCMWFPCWKSPKESYLFDFCSRVLQCWYSASLELWTMNAWYMDLFSGLALLVLGWDSILGSSVYVQCNAEYIGLTSNALAENEWPQRGHQTSPSWANVNLQEKPAAAHAASHNQNFDSCYTTRVPMRVIEVSMMQRQNERAAETGNPQENQPTNGIIRHNSHMRKSGVTWPEIEPGSP</sequence>
<gene>
    <name evidence="3" type="ORF">PR048_021452</name>
</gene>
<keyword evidence="2" id="KW-0732">Signal</keyword>